<dbReference type="CDD" id="cd04493">
    <property type="entry name" value="BRCA2DBD_OB1"/>
    <property type="match status" value="1"/>
</dbReference>
<feature type="region of interest" description="Disordered" evidence="7">
    <location>
        <begin position="2024"/>
        <end position="2045"/>
    </location>
</feature>
<evidence type="ECO:0000256" key="1">
    <source>
        <dbReference type="ARBA" id="ARBA00022737"/>
    </source>
</evidence>
<evidence type="ECO:0000313" key="12">
    <source>
        <dbReference type="RefSeq" id="XP_052749159.1"/>
    </source>
</evidence>
<keyword evidence="6" id="KW-0175">Coiled coil</keyword>
<dbReference type="SUPFAM" id="SSF81878">
    <property type="entry name" value="BRCA2 tower domain"/>
    <property type="match status" value="1"/>
</dbReference>
<feature type="coiled-coil region" evidence="6">
    <location>
        <begin position="800"/>
        <end position="827"/>
    </location>
</feature>
<dbReference type="Proteomes" id="UP001652740">
    <property type="component" value="Unplaced"/>
</dbReference>
<dbReference type="InterPro" id="IPR036315">
    <property type="entry name" value="BRCA2_hlx_sf"/>
</dbReference>
<dbReference type="Pfam" id="PF00634">
    <property type="entry name" value="BRCA2"/>
    <property type="match status" value="7"/>
</dbReference>
<dbReference type="InterPro" id="IPR015187">
    <property type="entry name" value="BRCA2_OB_1"/>
</dbReference>
<evidence type="ECO:0000256" key="4">
    <source>
        <dbReference type="ARBA" id="ARBA00023172"/>
    </source>
</evidence>
<keyword evidence="2" id="KW-0227">DNA damage</keyword>
<sequence length="2045" mass="233998">MDNSEVINSFQESLKRHASRRKPLIYNSSKDDNSTVTTHQYNNPKSILSHISSQIQALQTADCIKRDRDKKKMEKCNNTHLVPVNMLPLDDELPQQENKASKFETQFVLDTQLIEFIDKAENNNNEEVKTEEFKTFFNKIPIEPFNGIISDKYQKYNNESNIKNTDQISNQNVLDNIGIHCLNTKSVDSFKKDNSNEDDSNSIHNLLQDMNQCDIHFKEKYLVDQTNLQLEENCTELIDKCMEIESNINRQDSPERNASPVLNITKNLNTRSKSTSPLIYNLDCFEKFERIAYPIIEQNSDVTSVKHLINSQIVGKELVIQTNFETKLEVSQELSPVIKFKNNKLKTSKMCDSDVNIDVQSDESCNLSEIRVDMPLALSANDFISKENIKDLNSKVEDELLFSSDEEIECIHENKQDLPFTCVVQTSFYDQSDILDKTMYVGFQTASNKSIQISTASFTKAKSLLDGVDQRNSINNPTLSELVEMCDSFSPKHDKTSVLNVKRTEISKNQSDESKMKADCKICDISKEFENVNMDVEIDNEKFIGNNDKNKINKICQDIDSIDNGNTDNSRGLFETAVFPEKRKYGSFITASNKKIKLSDKALKMCRRVFQDIDLSKDFNVENKDLKINMINTRKMADKYKTSDNIKFTEHQMNVLDLNLKADHRSVYKRLDDDVMINNILQDFETEMLYIEKNGNQHINKDFIGFKTANNGDIKISETAMAKSRKIFEDINFCDKLNDYFVNTKQNCDIQNNAKILDQTQNINHTLSSFTGFKTASNKHIPISEEALAKSKSLLRDIEIDKYATEVKSAETEVKNLINEVKRENASGYLCNDILAHIKETTHDGFSKDSNKTNQIKIETDKNNEQINSLGFRTASNKIIEISEDALIKTKKIFNDIDNSEVGISKRAPEKIYEVNFEKRAQINNLKFVGFQTANNKNIPISKQALAKTKTIFQDINYSDAEDLSCKVINDLNKLHCKNKIEQEDIGLLTANNKSVNISTEALAKSKHIFQDINKDNDNLPNQFDIEQNALPFLGFETASNKKVIISENALEKSSKLLKESDLDVKIDQINFSGSVNINDIKKFSDAEKNNFQGFGFKTANNKHIKVSKDALKKSRKIFADLEKDSTVLDIQTVEGNKENVTKNHNISLEKLINTQVINNFDETLYTEDFLETPKQSKRPGSPILSCPKPKKRKQFVTPYRNDKSVTLQTPEVNTGKHEQLNLKSDYNYKKIKNITLKDIKVLETGDKKDNIDPYFLKFTFNTLLEFEFSGDRNELTDTKMDMQSLKNYFLKDVSKKLIPDKWLDNHLKLILWKLISYEVKFPNVMIRSCTAGNVLKQLQYRYQRELYNAERPALRKILERDDTAAKCLVLCVVDIIDGKNKSEVCTNTELLLSDGWYCIRACVDKILIKYLRNGKIKIGTKLMTYGAELLNCEQGVAPWEDTSAVRLKIYGNSTRRARWDARLGYHGNGAILSRLSTVAPDGGKVGRIRVLVTRVYPPLYVEKFEDGSTLTRSERLEYIHQMKHEADRQALMEKLYEEVEKKLSDEESPESLDIDSSKKSMDSGSQIARQLKHSKDPSEFKTNLTESQRNILEEYNARKRDKLLQDIHDRVKSKMDSAGITVARNTVPLLKVRIADVEDRNGNVEVTKALLSIWKPNDALSEMITEGAWIEVLNVVPTAVRYSELQLSAGRQTTFKQITIKHTEKLKPYITSMVRTCYSITQLANNPSMITNYNEVDTVGMIIQIDPQNRDFKSNNQFQNVYIADENKNIICVNFWGGIKKFGFENVLDTGQIISCVNLQRRTGNTRRGVPQYRATEFTYFTKTPKSVATRKLMEDLVNNIGVNKDFIDDCVKIKDNKLLSSRKNENNVTPYRFENHDSRKYVDSPLATRMKQEDFNLTGLDFESTFKQTETQELSPRTLERKKKVNEKINKLKQYGEPPPLCPLNIINKSKNAAKSYRSPLLKSDVTNVANIKQTPRVANTENTAINSFNQNISCSPVLSIKKTFRNVNPVKLNFNSVATDESKLSNDEFEGEFNGSPPLSLD</sequence>
<evidence type="ECO:0000259" key="9">
    <source>
        <dbReference type="Pfam" id="PF09104"/>
    </source>
</evidence>
<keyword evidence="11" id="KW-1185">Reference proteome</keyword>
<proteinExistence type="predicted"/>
<dbReference type="InterPro" id="IPR015252">
    <property type="entry name" value="BRCA2_hlx"/>
</dbReference>
<dbReference type="SUPFAM" id="SSF81872">
    <property type="entry name" value="BRCA2 helical domain"/>
    <property type="match status" value="1"/>
</dbReference>
<organism evidence="11 12">
    <name type="scientific">Galleria mellonella</name>
    <name type="common">Greater wax moth</name>
    <dbReference type="NCBI Taxonomy" id="7137"/>
    <lineage>
        <taxon>Eukaryota</taxon>
        <taxon>Metazoa</taxon>
        <taxon>Ecdysozoa</taxon>
        <taxon>Arthropoda</taxon>
        <taxon>Hexapoda</taxon>
        <taxon>Insecta</taxon>
        <taxon>Pterygota</taxon>
        <taxon>Neoptera</taxon>
        <taxon>Endopterygota</taxon>
        <taxon>Lepidoptera</taxon>
        <taxon>Glossata</taxon>
        <taxon>Ditrysia</taxon>
        <taxon>Pyraloidea</taxon>
        <taxon>Pyralidae</taxon>
        <taxon>Galleriinae</taxon>
        <taxon>Galleria</taxon>
    </lineage>
</organism>
<dbReference type="PANTHER" id="PTHR11289">
    <property type="entry name" value="BREAST CANCER TYPE 2 SUSCEPTIBILITY PROTEIN BRCA2"/>
    <property type="match status" value="1"/>
</dbReference>
<dbReference type="InterPro" id="IPR002093">
    <property type="entry name" value="BRCA2_repeat"/>
</dbReference>
<evidence type="ECO:0000256" key="2">
    <source>
        <dbReference type="ARBA" id="ARBA00022763"/>
    </source>
</evidence>
<feature type="region of interest" description="Disordered" evidence="7">
    <location>
        <begin position="1173"/>
        <end position="1193"/>
    </location>
</feature>
<accession>A0ABM3MCT5</accession>
<evidence type="ECO:0000313" key="11">
    <source>
        <dbReference type="Proteomes" id="UP001652740"/>
    </source>
</evidence>
<dbReference type="Pfam" id="PF09103">
    <property type="entry name" value="BRCA-2_OB1"/>
    <property type="match status" value="1"/>
</dbReference>
<feature type="domain" description="BRCA2 OB1" evidence="8">
    <location>
        <begin position="1353"/>
        <end position="1467"/>
    </location>
</feature>
<protein>
    <submittedName>
        <fullName evidence="12">Breast cancer type 2 susceptibility protein homolog</fullName>
    </submittedName>
</protein>
<dbReference type="Pfam" id="PF09169">
    <property type="entry name" value="BRCA-2_helical"/>
    <property type="match status" value="1"/>
</dbReference>
<evidence type="ECO:0000256" key="6">
    <source>
        <dbReference type="SAM" id="Coils"/>
    </source>
</evidence>
<evidence type="ECO:0000259" key="10">
    <source>
        <dbReference type="Pfam" id="PF09169"/>
    </source>
</evidence>
<gene>
    <name evidence="12" type="primary">LOC113513434</name>
</gene>
<keyword evidence="4" id="KW-0233">DNA recombination</keyword>
<feature type="domain" description="Breast cancer type 2 susceptibility protein helical" evidence="10">
    <location>
        <begin position="1294"/>
        <end position="1347"/>
    </location>
</feature>
<dbReference type="PROSITE" id="PS50138">
    <property type="entry name" value="BRCA2_REPEAT"/>
    <property type="match status" value="9"/>
</dbReference>
<evidence type="ECO:0000256" key="3">
    <source>
        <dbReference type="ARBA" id="ARBA00023125"/>
    </source>
</evidence>
<dbReference type="InterPro" id="IPR015188">
    <property type="entry name" value="BRCA2_OB_3"/>
</dbReference>
<keyword evidence="5" id="KW-0234">DNA repair</keyword>
<dbReference type="InterPro" id="IPR012340">
    <property type="entry name" value="NA-bd_OB-fold"/>
</dbReference>
<dbReference type="InterPro" id="IPR015525">
    <property type="entry name" value="BRCA2"/>
</dbReference>
<feature type="region of interest" description="Disordered" evidence="7">
    <location>
        <begin position="1541"/>
        <end position="1584"/>
    </location>
</feature>
<evidence type="ECO:0000256" key="5">
    <source>
        <dbReference type="ARBA" id="ARBA00023204"/>
    </source>
</evidence>
<reference evidence="12" key="1">
    <citation type="submission" date="2025-08" db="UniProtKB">
        <authorList>
            <consortium name="RefSeq"/>
        </authorList>
    </citation>
    <scope>IDENTIFICATION</scope>
    <source>
        <tissue evidence="12">Whole larvae</tissue>
    </source>
</reference>
<dbReference type="Pfam" id="PF09104">
    <property type="entry name" value="BRCA-2_OB3"/>
    <property type="match status" value="1"/>
</dbReference>
<evidence type="ECO:0000259" key="8">
    <source>
        <dbReference type="Pfam" id="PF09103"/>
    </source>
</evidence>
<keyword evidence="1" id="KW-0677">Repeat</keyword>
<dbReference type="PANTHER" id="PTHR11289:SF0">
    <property type="entry name" value="BREAST CANCER TYPE 2 SUSCEPTIBILITY PROTEIN"/>
    <property type="match status" value="1"/>
</dbReference>
<dbReference type="SUPFAM" id="SSF50249">
    <property type="entry name" value="Nucleic acid-binding proteins"/>
    <property type="match status" value="3"/>
</dbReference>
<name>A0ABM3MCT5_GALME</name>
<dbReference type="Gene3D" id="6.10.70.10">
    <property type="match status" value="1"/>
</dbReference>
<dbReference type="Gene3D" id="2.40.50.140">
    <property type="entry name" value="Nucleic acid-binding proteins"/>
    <property type="match status" value="3"/>
</dbReference>
<keyword evidence="3" id="KW-0238">DNA-binding</keyword>
<feature type="domain" description="BRCA2 OB3" evidence="9">
    <location>
        <begin position="1716"/>
        <end position="1854"/>
    </location>
</feature>
<dbReference type="GeneID" id="113513434"/>
<dbReference type="RefSeq" id="XP_052749159.1">
    <property type="nucleotide sequence ID" value="XM_052893199.1"/>
</dbReference>
<evidence type="ECO:0000256" key="7">
    <source>
        <dbReference type="SAM" id="MobiDB-lite"/>
    </source>
</evidence>